<proteinExistence type="predicted"/>
<reference evidence="1" key="1">
    <citation type="submission" date="2023-03" db="EMBL/GenBank/DDBJ databases">
        <title>Massive genome expansion in bonnet fungi (Mycena s.s.) driven by repeated elements and novel gene families across ecological guilds.</title>
        <authorList>
            <consortium name="Lawrence Berkeley National Laboratory"/>
            <person name="Harder C.B."/>
            <person name="Miyauchi S."/>
            <person name="Viragh M."/>
            <person name="Kuo A."/>
            <person name="Thoen E."/>
            <person name="Andreopoulos B."/>
            <person name="Lu D."/>
            <person name="Skrede I."/>
            <person name="Drula E."/>
            <person name="Henrissat B."/>
            <person name="Morin E."/>
            <person name="Kohler A."/>
            <person name="Barry K."/>
            <person name="LaButti K."/>
            <person name="Morin E."/>
            <person name="Salamov A."/>
            <person name="Lipzen A."/>
            <person name="Mereny Z."/>
            <person name="Hegedus B."/>
            <person name="Baldrian P."/>
            <person name="Stursova M."/>
            <person name="Weitz H."/>
            <person name="Taylor A."/>
            <person name="Grigoriev I.V."/>
            <person name="Nagy L.G."/>
            <person name="Martin F."/>
            <person name="Kauserud H."/>
        </authorList>
    </citation>
    <scope>NUCLEOTIDE SEQUENCE</scope>
    <source>
        <strain evidence="1">CBHHK002</strain>
    </source>
</reference>
<dbReference type="AlphaFoldDB" id="A0AAD6ZVW3"/>
<accession>A0AAD6ZVW3</accession>
<gene>
    <name evidence="1" type="ORF">DFH08DRAFT_634489</name>
</gene>
<evidence type="ECO:0000313" key="1">
    <source>
        <dbReference type="EMBL" id="KAJ7342648.1"/>
    </source>
</evidence>
<comment type="caution">
    <text evidence="1">The sequence shown here is derived from an EMBL/GenBank/DDBJ whole genome shotgun (WGS) entry which is preliminary data.</text>
</comment>
<feature type="non-terminal residue" evidence="1">
    <location>
        <position position="1"/>
    </location>
</feature>
<evidence type="ECO:0000313" key="2">
    <source>
        <dbReference type="Proteomes" id="UP001218218"/>
    </source>
</evidence>
<feature type="non-terminal residue" evidence="1">
    <location>
        <position position="192"/>
    </location>
</feature>
<organism evidence="1 2">
    <name type="scientific">Mycena albidolilacea</name>
    <dbReference type="NCBI Taxonomy" id="1033008"/>
    <lineage>
        <taxon>Eukaryota</taxon>
        <taxon>Fungi</taxon>
        <taxon>Dikarya</taxon>
        <taxon>Basidiomycota</taxon>
        <taxon>Agaricomycotina</taxon>
        <taxon>Agaricomycetes</taxon>
        <taxon>Agaricomycetidae</taxon>
        <taxon>Agaricales</taxon>
        <taxon>Marasmiineae</taxon>
        <taxon>Mycenaceae</taxon>
        <taxon>Mycena</taxon>
    </lineage>
</organism>
<sequence>LWSAHKFISAEPSDGGATCISTLEKRHPHTKQVIAAAETNKDKVEWLKTEFFPPPMVESPVPDAPQYPPPVWEWKPVSNEVMRAAVACMQPYKATYPGSEPNCVSRECADLLILFAGLIFRATNALGHYPSGWAELFILALRKPRKTNYADPAALRPIALSKGFVQWLNTCKNLQCVSEAEIAGILPNNQYG</sequence>
<protein>
    <submittedName>
        <fullName evidence="1">Uncharacterized protein</fullName>
    </submittedName>
</protein>
<dbReference type="Proteomes" id="UP001218218">
    <property type="component" value="Unassembled WGS sequence"/>
</dbReference>
<keyword evidence="2" id="KW-1185">Reference proteome</keyword>
<dbReference type="EMBL" id="JARIHO010000025">
    <property type="protein sequence ID" value="KAJ7342648.1"/>
    <property type="molecule type" value="Genomic_DNA"/>
</dbReference>
<name>A0AAD6ZVW3_9AGAR</name>